<proteinExistence type="predicted"/>
<dbReference type="AlphaFoldDB" id="A0A7R9EEU6"/>
<evidence type="ECO:0000313" key="1">
    <source>
        <dbReference type="EMBL" id="CAD7432700.1"/>
    </source>
</evidence>
<protein>
    <submittedName>
        <fullName evidence="1">Uncharacterized protein</fullName>
    </submittedName>
</protein>
<sequence length="138" mass="15385">MEQIVRRIFGRLLGAKSLLDLRRSRIALVSSAYPLWRCVELSALKIDGVANVIQTGGFQPSGYVMEHLTIHYVGLVKTYCIIEQQDGVTNHFIKKTDGGTNVNEKPDGTNQVTEQQDGGINNVIKQQYDGTDNIVEQH</sequence>
<organism evidence="1">
    <name type="scientific">Timema monikensis</name>
    <dbReference type="NCBI Taxonomy" id="170555"/>
    <lineage>
        <taxon>Eukaryota</taxon>
        <taxon>Metazoa</taxon>
        <taxon>Ecdysozoa</taxon>
        <taxon>Arthropoda</taxon>
        <taxon>Hexapoda</taxon>
        <taxon>Insecta</taxon>
        <taxon>Pterygota</taxon>
        <taxon>Neoptera</taxon>
        <taxon>Polyneoptera</taxon>
        <taxon>Phasmatodea</taxon>
        <taxon>Timematodea</taxon>
        <taxon>Timematoidea</taxon>
        <taxon>Timematidae</taxon>
        <taxon>Timema</taxon>
    </lineage>
</organism>
<reference evidence="1" key="1">
    <citation type="submission" date="2020-11" db="EMBL/GenBank/DDBJ databases">
        <authorList>
            <person name="Tran Van P."/>
        </authorList>
    </citation>
    <scope>NUCLEOTIDE SEQUENCE</scope>
</reference>
<gene>
    <name evidence="1" type="ORF">TMSB3V08_LOCUS9404</name>
</gene>
<name>A0A7R9EEU6_9NEOP</name>
<accession>A0A7R9EEU6</accession>
<dbReference type="EMBL" id="OB795801">
    <property type="protein sequence ID" value="CAD7432700.1"/>
    <property type="molecule type" value="Genomic_DNA"/>
</dbReference>